<dbReference type="GO" id="GO:0160206">
    <property type="term" value="F:tRNA (cytidine(32)/uridine(32)-2'-O)-methyltransferase activity"/>
    <property type="evidence" value="ECO:0007669"/>
    <property type="project" value="UniProtKB-EC"/>
</dbReference>
<dbReference type="GO" id="GO:0002128">
    <property type="term" value="P:tRNA nucleoside ribose methylation"/>
    <property type="evidence" value="ECO:0007669"/>
    <property type="project" value="TreeGrafter"/>
</dbReference>
<evidence type="ECO:0000259" key="6">
    <source>
        <dbReference type="Pfam" id="PF00588"/>
    </source>
</evidence>
<comment type="subunit">
    <text evidence="5">Homodimer.</text>
</comment>
<proteinExistence type="inferred from homology"/>
<dbReference type="OrthoDB" id="9806346at2"/>
<comment type="catalytic activity">
    <reaction evidence="5">
        <text>uridine(32) in tRNA + S-adenosyl-L-methionine = 2'-O-methyluridine(32) in tRNA + S-adenosyl-L-homocysteine + H(+)</text>
        <dbReference type="Rhea" id="RHEA:42936"/>
        <dbReference type="Rhea" id="RHEA-COMP:10107"/>
        <dbReference type="Rhea" id="RHEA-COMP:10290"/>
        <dbReference type="ChEBI" id="CHEBI:15378"/>
        <dbReference type="ChEBI" id="CHEBI:57856"/>
        <dbReference type="ChEBI" id="CHEBI:59789"/>
        <dbReference type="ChEBI" id="CHEBI:65315"/>
        <dbReference type="ChEBI" id="CHEBI:74478"/>
        <dbReference type="EC" id="2.1.1.200"/>
    </reaction>
</comment>
<evidence type="ECO:0000256" key="2">
    <source>
        <dbReference type="ARBA" id="ARBA00022603"/>
    </source>
</evidence>
<dbReference type="PIRSF" id="PIRSF004808">
    <property type="entry name" value="LasT"/>
    <property type="match status" value="1"/>
</dbReference>
<dbReference type="EMBL" id="VHSG01000003">
    <property type="protein sequence ID" value="TQV85705.1"/>
    <property type="molecule type" value="Genomic_DNA"/>
</dbReference>
<evidence type="ECO:0000313" key="7">
    <source>
        <dbReference type="EMBL" id="TQV85705.1"/>
    </source>
</evidence>
<keyword evidence="4 5" id="KW-0949">S-adenosyl-L-methionine</keyword>
<protein>
    <recommendedName>
        <fullName evidence="5">tRNA (cytidine/uridine-2'-O-)-methyltransferase TrmJ</fullName>
        <ecNumber evidence="5">2.1.1.200</ecNumber>
    </recommendedName>
    <alternativeName>
        <fullName evidence="5">tRNA (cytidine(32)/uridine(32)-2'-O)-methyltransferase</fullName>
    </alternativeName>
    <alternativeName>
        <fullName evidence="5">tRNA Cm32/Um32 methyltransferase</fullName>
    </alternativeName>
</protein>
<dbReference type="SUPFAM" id="SSF75217">
    <property type="entry name" value="alpha/beta knot"/>
    <property type="match status" value="1"/>
</dbReference>
<feature type="domain" description="tRNA/rRNA methyltransferase SpoU type" evidence="6">
    <location>
        <begin position="12"/>
        <end position="161"/>
    </location>
</feature>
<dbReference type="InterPro" id="IPR004384">
    <property type="entry name" value="RNA_MeTrfase_TrmJ/LasT"/>
</dbReference>
<comment type="similarity">
    <text evidence="1">Belongs to the class IV-like SAM-binding methyltransferase superfamily. RNA methyltransferase TrmH family.</text>
</comment>
<evidence type="ECO:0000256" key="3">
    <source>
        <dbReference type="ARBA" id="ARBA00022679"/>
    </source>
</evidence>
<dbReference type="NCBIfam" id="NF011694">
    <property type="entry name" value="PRK15114.1"/>
    <property type="match status" value="1"/>
</dbReference>
<evidence type="ECO:0000256" key="5">
    <source>
        <dbReference type="RuleBase" id="RU362024"/>
    </source>
</evidence>
<name>A0A545U8A2_9GAMM</name>
<dbReference type="PANTHER" id="PTHR42786:SF2">
    <property type="entry name" value="TRNA (CYTIDINE_URIDINE-2'-O-)-METHYLTRANSFERASE TRMJ"/>
    <property type="match status" value="1"/>
</dbReference>
<comment type="catalytic activity">
    <reaction evidence="5">
        <text>cytidine(32) in tRNA + S-adenosyl-L-methionine = 2'-O-methylcytidine(32) in tRNA + S-adenosyl-L-homocysteine + H(+)</text>
        <dbReference type="Rhea" id="RHEA:42932"/>
        <dbReference type="Rhea" id="RHEA-COMP:10288"/>
        <dbReference type="Rhea" id="RHEA-COMP:10289"/>
        <dbReference type="ChEBI" id="CHEBI:15378"/>
        <dbReference type="ChEBI" id="CHEBI:57856"/>
        <dbReference type="ChEBI" id="CHEBI:59789"/>
        <dbReference type="ChEBI" id="CHEBI:74495"/>
        <dbReference type="ChEBI" id="CHEBI:82748"/>
        <dbReference type="EC" id="2.1.1.200"/>
    </reaction>
</comment>
<keyword evidence="5" id="KW-0819">tRNA processing</keyword>
<evidence type="ECO:0000256" key="4">
    <source>
        <dbReference type="ARBA" id="ARBA00022691"/>
    </source>
</evidence>
<keyword evidence="5" id="KW-0963">Cytoplasm</keyword>
<dbReference type="PANTHER" id="PTHR42786">
    <property type="entry name" value="TRNA/RRNA METHYLTRANSFERASE"/>
    <property type="match status" value="1"/>
</dbReference>
<evidence type="ECO:0000313" key="8">
    <source>
        <dbReference type="Proteomes" id="UP000319732"/>
    </source>
</evidence>
<sequence>MSANLERLFDNIRIVLVNTSHPGNIGGAARAMKNMGLSRLYLVAPKEFPADKAVWRAAGALDVLDRAVVVDTLDEAVAECGLVVGTSARERRIPWPLLTPRECGERCWAEVDRHEVAIVFGREDRGLTNEELHKCNYHVHIPANADYSSLNLAAAVQVLAYEVRMGYLTAKEGKLPHFDDWDMPPANQKALEMYYQHLQETLEELGFLEPDNPRQTLTRLRRLYNRVRLDEMELSILRGVLTATQNYIYHSKKQGDQT</sequence>
<dbReference type="InterPro" id="IPR029026">
    <property type="entry name" value="tRNA_m1G_MTases_N"/>
</dbReference>
<keyword evidence="2 5" id="KW-0489">Methyltransferase</keyword>
<dbReference type="NCBIfam" id="TIGR00050">
    <property type="entry name" value="rRNA_methyl_1"/>
    <property type="match status" value="1"/>
</dbReference>
<comment type="function">
    <text evidence="5">Catalyzes the formation of 2'O-methylated cytidine (Cm32) or 2'O-methylated uridine (Um32) at position 32 in tRNA.</text>
</comment>
<reference evidence="7 8" key="1">
    <citation type="submission" date="2019-06" db="EMBL/GenBank/DDBJ databases">
        <title>Whole genome sequence for Cellvibrionaceae sp. R142.</title>
        <authorList>
            <person name="Wang G."/>
        </authorList>
    </citation>
    <scope>NUCLEOTIDE SEQUENCE [LARGE SCALE GENOMIC DNA]</scope>
    <source>
        <strain evidence="7 8">R142</strain>
    </source>
</reference>
<dbReference type="GO" id="GO:0106339">
    <property type="term" value="F:tRNA (cytidine(32)-2'-O)-methyltransferase activity"/>
    <property type="evidence" value="ECO:0007669"/>
    <property type="project" value="RHEA"/>
</dbReference>
<accession>A0A545U8A2</accession>
<comment type="caution">
    <text evidence="7">The sequence shown here is derived from an EMBL/GenBank/DDBJ whole genome shotgun (WGS) entry which is preliminary data.</text>
</comment>
<dbReference type="Pfam" id="PF00588">
    <property type="entry name" value="SpoU_methylase"/>
    <property type="match status" value="1"/>
</dbReference>
<dbReference type="GO" id="GO:0003723">
    <property type="term" value="F:RNA binding"/>
    <property type="evidence" value="ECO:0007669"/>
    <property type="project" value="InterPro"/>
</dbReference>
<dbReference type="AlphaFoldDB" id="A0A545U8A2"/>
<dbReference type="InterPro" id="IPR001537">
    <property type="entry name" value="SpoU_MeTrfase"/>
</dbReference>
<dbReference type="InterPro" id="IPR029028">
    <property type="entry name" value="Alpha/beta_knot_MTases"/>
</dbReference>
<dbReference type="CDD" id="cd18093">
    <property type="entry name" value="SpoU-like_TrmJ"/>
    <property type="match status" value="1"/>
</dbReference>
<dbReference type="FunFam" id="3.40.1280.10:FF:000006">
    <property type="entry name" value="Uncharacterized tRNA/rRNA methyltransferase HI_0380"/>
    <property type="match status" value="1"/>
</dbReference>
<keyword evidence="3 7" id="KW-0808">Transferase</keyword>
<evidence type="ECO:0000256" key="1">
    <source>
        <dbReference type="ARBA" id="ARBA00007228"/>
    </source>
</evidence>
<dbReference type="Gene3D" id="3.40.1280.10">
    <property type="match status" value="1"/>
</dbReference>
<gene>
    <name evidence="5 7" type="primary">trmJ</name>
    <name evidence="7" type="ORF">FKG94_02355</name>
</gene>
<dbReference type="EC" id="2.1.1.200" evidence="5"/>
<dbReference type="Proteomes" id="UP000319732">
    <property type="component" value="Unassembled WGS sequence"/>
</dbReference>
<keyword evidence="8" id="KW-1185">Reference proteome</keyword>
<dbReference type="GO" id="GO:0005829">
    <property type="term" value="C:cytosol"/>
    <property type="evidence" value="ECO:0007669"/>
    <property type="project" value="TreeGrafter"/>
</dbReference>
<comment type="subcellular location">
    <subcellularLocation>
        <location evidence="5">Cytoplasm</location>
    </subcellularLocation>
</comment>
<dbReference type="RefSeq" id="WP_142902556.1">
    <property type="nucleotide sequence ID" value="NZ_ML660087.1"/>
</dbReference>
<dbReference type="Gene3D" id="1.10.8.590">
    <property type="match status" value="1"/>
</dbReference>
<organism evidence="7 8">
    <name type="scientific">Exilibacterium tricleocarpae</name>
    <dbReference type="NCBI Taxonomy" id="2591008"/>
    <lineage>
        <taxon>Bacteria</taxon>
        <taxon>Pseudomonadati</taxon>
        <taxon>Pseudomonadota</taxon>
        <taxon>Gammaproteobacteria</taxon>
        <taxon>Cellvibrionales</taxon>
        <taxon>Cellvibrionaceae</taxon>
        <taxon>Exilibacterium</taxon>
    </lineage>
</organism>